<dbReference type="EMBL" id="JAJSOW010000003">
    <property type="protein sequence ID" value="KAI9195589.1"/>
    <property type="molecule type" value="Genomic_DNA"/>
</dbReference>
<organism evidence="2 3">
    <name type="scientific">Acer negundo</name>
    <name type="common">Box elder</name>
    <dbReference type="NCBI Taxonomy" id="4023"/>
    <lineage>
        <taxon>Eukaryota</taxon>
        <taxon>Viridiplantae</taxon>
        <taxon>Streptophyta</taxon>
        <taxon>Embryophyta</taxon>
        <taxon>Tracheophyta</taxon>
        <taxon>Spermatophyta</taxon>
        <taxon>Magnoliopsida</taxon>
        <taxon>eudicotyledons</taxon>
        <taxon>Gunneridae</taxon>
        <taxon>Pentapetalae</taxon>
        <taxon>rosids</taxon>
        <taxon>malvids</taxon>
        <taxon>Sapindales</taxon>
        <taxon>Sapindaceae</taxon>
        <taxon>Hippocastanoideae</taxon>
        <taxon>Acereae</taxon>
        <taxon>Acer</taxon>
    </lineage>
</organism>
<feature type="compositionally biased region" description="Basic and acidic residues" evidence="1">
    <location>
        <begin position="168"/>
        <end position="177"/>
    </location>
</feature>
<feature type="compositionally biased region" description="Basic and acidic residues" evidence="1">
    <location>
        <begin position="39"/>
        <end position="55"/>
    </location>
</feature>
<sequence>MTILDAAPYRERRKEPTSRSETSNDKSSEARSGSKRPKRLEDQMARITKELTELKKGKHQRTRKNPLGEMNAPFSRRVREVELPPKFKMPAKKYACSKDPGIKPRPKDLVLLQYVIQERGESLKSYVENYHKEEAYDKALKQVDIDEPLWIKVEHDKARSTLHHKKEAQKPALDKRIQNQPSNRSTYRPPLISTYRKRYPAKRTPPRATPPLREVARVDGKEEGYSHYTTLNAPRETIYLAICNKGLLRKPGPMKASADRRNHYKYCNFHDDVGYNTSKYYNLRNQIEALVRGGLLVEFLQQVRDGIKEGRQV</sequence>
<comment type="caution">
    <text evidence="2">The sequence shown here is derived from an EMBL/GenBank/DDBJ whole genome shotgun (WGS) entry which is preliminary data.</text>
</comment>
<feature type="region of interest" description="Disordered" evidence="1">
    <location>
        <begin position="159"/>
        <end position="190"/>
    </location>
</feature>
<name>A0AAD5JJX5_ACENE</name>
<accession>A0AAD5JJX5</accession>
<reference evidence="2" key="1">
    <citation type="journal article" date="2022" name="Plant J.">
        <title>Strategies of tolerance reflected in two North American maple genomes.</title>
        <authorList>
            <person name="McEvoy S.L."/>
            <person name="Sezen U.U."/>
            <person name="Trouern-Trend A."/>
            <person name="McMahon S.M."/>
            <person name="Schaberg P.G."/>
            <person name="Yang J."/>
            <person name="Wegrzyn J.L."/>
            <person name="Swenson N.G."/>
        </authorList>
    </citation>
    <scope>NUCLEOTIDE SEQUENCE</scope>
    <source>
        <strain evidence="2">91603</strain>
    </source>
</reference>
<feature type="region of interest" description="Disordered" evidence="1">
    <location>
        <begin position="1"/>
        <end position="70"/>
    </location>
</feature>
<evidence type="ECO:0000313" key="3">
    <source>
        <dbReference type="Proteomes" id="UP001064489"/>
    </source>
</evidence>
<dbReference type="AlphaFoldDB" id="A0AAD5JJX5"/>
<reference evidence="2" key="2">
    <citation type="submission" date="2023-02" db="EMBL/GenBank/DDBJ databases">
        <authorList>
            <person name="Swenson N.G."/>
            <person name="Wegrzyn J.L."/>
            <person name="Mcevoy S.L."/>
        </authorList>
    </citation>
    <scope>NUCLEOTIDE SEQUENCE</scope>
    <source>
        <strain evidence="2">91603</strain>
        <tissue evidence="2">Leaf</tissue>
    </source>
</reference>
<evidence type="ECO:0000313" key="2">
    <source>
        <dbReference type="EMBL" id="KAI9195589.1"/>
    </source>
</evidence>
<gene>
    <name evidence="2" type="ORF">LWI28_016375</name>
</gene>
<protein>
    <submittedName>
        <fullName evidence="2">Uncharacterized protein</fullName>
    </submittedName>
</protein>
<keyword evidence="3" id="KW-1185">Reference proteome</keyword>
<feature type="compositionally biased region" description="Basic and acidic residues" evidence="1">
    <location>
        <begin position="8"/>
        <end position="29"/>
    </location>
</feature>
<proteinExistence type="predicted"/>
<evidence type="ECO:0000256" key="1">
    <source>
        <dbReference type="SAM" id="MobiDB-lite"/>
    </source>
</evidence>
<dbReference type="Proteomes" id="UP001064489">
    <property type="component" value="Chromosome 1"/>
</dbReference>